<organism evidence="2 3">
    <name type="scientific">Vairimorpha necatrix</name>
    <dbReference type="NCBI Taxonomy" id="6039"/>
    <lineage>
        <taxon>Eukaryota</taxon>
        <taxon>Fungi</taxon>
        <taxon>Fungi incertae sedis</taxon>
        <taxon>Microsporidia</taxon>
        <taxon>Nosematidae</taxon>
        <taxon>Vairimorpha</taxon>
    </lineage>
</organism>
<gene>
    <name evidence="2" type="ORF">VNE69_11023</name>
</gene>
<keyword evidence="3" id="KW-1185">Reference proteome</keyword>
<evidence type="ECO:0000313" key="3">
    <source>
        <dbReference type="Proteomes" id="UP001334084"/>
    </source>
</evidence>
<evidence type="ECO:0000256" key="1">
    <source>
        <dbReference type="SAM" id="Coils"/>
    </source>
</evidence>
<keyword evidence="2" id="KW-0808">Transferase</keyword>
<dbReference type="GeneID" id="90542697"/>
<dbReference type="GO" id="GO:0043161">
    <property type="term" value="P:proteasome-mediated ubiquitin-dependent protein catabolic process"/>
    <property type="evidence" value="ECO:0007669"/>
    <property type="project" value="InterPro"/>
</dbReference>
<dbReference type="GO" id="GO:0005634">
    <property type="term" value="C:nucleus"/>
    <property type="evidence" value="ECO:0007669"/>
    <property type="project" value="TreeGrafter"/>
</dbReference>
<accession>A0AAX4JG50</accession>
<dbReference type="GO" id="GO:0004842">
    <property type="term" value="F:ubiquitin-protein transferase activity"/>
    <property type="evidence" value="ECO:0007669"/>
    <property type="project" value="InterPro"/>
</dbReference>
<protein>
    <submittedName>
        <fullName evidence="2">E3 ubiquitin-protein transferase MAEA</fullName>
    </submittedName>
</protein>
<dbReference type="GO" id="GO:0005737">
    <property type="term" value="C:cytoplasm"/>
    <property type="evidence" value="ECO:0007669"/>
    <property type="project" value="TreeGrafter"/>
</dbReference>
<dbReference type="Proteomes" id="UP001334084">
    <property type="component" value="Chromosome 11"/>
</dbReference>
<proteinExistence type="predicted"/>
<dbReference type="GO" id="GO:0034657">
    <property type="term" value="C:GID complex"/>
    <property type="evidence" value="ECO:0007669"/>
    <property type="project" value="TreeGrafter"/>
</dbReference>
<dbReference type="PANTHER" id="PTHR12170">
    <property type="entry name" value="MACROPHAGE ERYTHROBLAST ATTACHER-RELATED"/>
    <property type="match status" value="1"/>
</dbReference>
<dbReference type="EMBL" id="CP142736">
    <property type="protein sequence ID" value="WUR04853.1"/>
    <property type="molecule type" value="Genomic_DNA"/>
</dbReference>
<name>A0AAX4JG50_9MICR</name>
<dbReference type="KEGG" id="vnx:VNE69_11023"/>
<evidence type="ECO:0000313" key="2">
    <source>
        <dbReference type="EMBL" id="WUR04853.1"/>
    </source>
</evidence>
<dbReference type="PANTHER" id="PTHR12170:SF2">
    <property type="entry name" value="E3 UBIQUITIN-PROTEIN TRANSFERASE MAEA"/>
    <property type="match status" value="1"/>
</dbReference>
<feature type="coiled-coil region" evidence="1">
    <location>
        <begin position="27"/>
        <end position="54"/>
    </location>
</feature>
<dbReference type="InterPro" id="IPR045098">
    <property type="entry name" value="Fyv10_fam"/>
</dbReference>
<reference evidence="2" key="1">
    <citation type="journal article" date="2024" name="BMC Genomics">
        <title>Functional annotation of a divergent genome using sequence and structure-based similarity.</title>
        <authorList>
            <person name="Svedberg D."/>
            <person name="Winiger R.R."/>
            <person name="Berg A."/>
            <person name="Sharma H."/>
            <person name="Tellgren-Roth C."/>
            <person name="Debrunner-Vossbrinck B.A."/>
            <person name="Vossbrinck C.R."/>
            <person name="Barandun J."/>
        </authorList>
    </citation>
    <scope>NUCLEOTIDE SEQUENCE</scope>
    <source>
        <strain evidence="2">Illinois isolate</strain>
    </source>
</reference>
<dbReference type="RefSeq" id="XP_065330998.1">
    <property type="nucleotide sequence ID" value="XM_065474926.1"/>
</dbReference>
<keyword evidence="1" id="KW-0175">Coiled coil</keyword>
<sequence>MDLSIVLKTKKLNIIKNTKRTIDKLFLLHKQNKIQNFNDKLSKLQDLVNNNINEIKQIDLLIKKRKEYDPMIFAIVEYFNINKCYESAALLSKKYNQDSDILFFKEQDKICEAYKNNEYDKILKYLREYKNIFKNYDIEETVKVKYFLYLCINKKIKESLEFLRNNNIPKKFLINLICVKDTMSEDERHVSILRDAFGISNSRLQSRVEYGIISYKTNMCDKYQDNECPACMFTGLRKEVPFNKREHSIIICRGSKEPITEENRGFVYENGHVYGEKYVKGKGYRLEDYKYPRQCFFM</sequence>
<dbReference type="AlphaFoldDB" id="A0AAX4JG50"/>